<dbReference type="RefSeq" id="WP_144952859.1">
    <property type="nucleotide sequence ID" value="NZ_VMQU01000071.1"/>
</dbReference>
<dbReference type="Pfam" id="PF13450">
    <property type="entry name" value="NAD_binding_8"/>
    <property type="match status" value="1"/>
</dbReference>
<sequence length="394" mass="42420">MAQPISVTVVGGGLAGLTAAIACAERGAVVTVHEAHSALGGRAKSSPAPYVANDGTHAFYQGEPWRWLVARDLTGTVERLGIRQLAGVRMRHRGQLRRLPPRALTAMVCFGRRRQAPVDRSFREWASVEFGDQAFAAAAGLLGPALYDADPGRLSAAFAFERLLRVTTPSYPPATRYPPGGWGAVVSQMAAHARGLGVVVETNSRITALPEDGPVIVATSLPAARNLLDDNSLQWESGNAALLDIGVHQHRSDPFAVFDLDEGGFVERFTSQDPSLAPALHSLIQGEIPIRPDETKASGIARLEALFDVSFPDWRGRVTWRRQQNAQHRTGALDLPGTTWRDRPKISRGDHRYLIGDMVAAPGLLAEVSINSALIASAAATHPRPDRSTSHRTT</sequence>
<comment type="caution">
    <text evidence="1">The sequence shown here is derived from an EMBL/GenBank/DDBJ whole genome shotgun (WGS) entry which is preliminary data.</text>
</comment>
<dbReference type="SUPFAM" id="SSF51905">
    <property type="entry name" value="FAD/NAD(P)-binding domain"/>
    <property type="match status" value="1"/>
</dbReference>
<gene>
    <name evidence="1" type="ORF">FPZ47_16675</name>
</gene>
<dbReference type="PANTHER" id="PTHR43734">
    <property type="entry name" value="PHYTOENE DESATURASE"/>
    <property type="match status" value="1"/>
</dbReference>
<protein>
    <submittedName>
        <fullName evidence="1">FAD-dependent oxidoreductase</fullName>
    </submittedName>
</protein>
<dbReference type="PRINTS" id="PR00411">
    <property type="entry name" value="PNDRDTASEI"/>
</dbReference>
<evidence type="ECO:0000313" key="1">
    <source>
        <dbReference type="EMBL" id="TVS87121.1"/>
    </source>
</evidence>
<dbReference type="Proteomes" id="UP000320513">
    <property type="component" value="Unassembled WGS sequence"/>
</dbReference>
<evidence type="ECO:0000313" key="2">
    <source>
        <dbReference type="Proteomes" id="UP000320513"/>
    </source>
</evidence>
<dbReference type="OrthoDB" id="5501831at2"/>
<reference evidence="1 2" key="1">
    <citation type="submission" date="2019-07" db="EMBL/GenBank/DDBJ databases">
        <title>New Mycobacterium species.</title>
        <authorList>
            <person name="Tortoli E."/>
            <person name="Ghielmetti G."/>
            <person name="Friedel U."/>
            <person name="Trovato A."/>
        </authorList>
    </citation>
    <scope>NUCLEOTIDE SEQUENCE [LARGE SCALE GENOMIC DNA]</scope>
    <source>
        <strain evidence="1 2">16-83</strain>
    </source>
</reference>
<dbReference type="InterPro" id="IPR036188">
    <property type="entry name" value="FAD/NAD-bd_sf"/>
</dbReference>
<accession>A0A557XMR1</accession>
<organism evidence="1 2">
    <name type="scientific">Mycobacterium helveticum</name>
    <dbReference type="NCBI Taxonomy" id="2592811"/>
    <lineage>
        <taxon>Bacteria</taxon>
        <taxon>Bacillati</taxon>
        <taxon>Actinomycetota</taxon>
        <taxon>Actinomycetes</taxon>
        <taxon>Mycobacteriales</taxon>
        <taxon>Mycobacteriaceae</taxon>
        <taxon>Mycobacterium</taxon>
    </lineage>
</organism>
<dbReference type="EMBL" id="VMQU01000071">
    <property type="protein sequence ID" value="TVS87121.1"/>
    <property type="molecule type" value="Genomic_DNA"/>
</dbReference>
<dbReference type="PANTHER" id="PTHR43734:SF1">
    <property type="entry name" value="PHYTOENE DESATURASE"/>
    <property type="match status" value="1"/>
</dbReference>
<name>A0A557XMR1_9MYCO</name>
<proteinExistence type="predicted"/>
<keyword evidence="2" id="KW-1185">Reference proteome</keyword>
<dbReference type="AlphaFoldDB" id="A0A557XMR1"/>
<dbReference type="Gene3D" id="3.40.50.720">
    <property type="entry name" value="NAD(P)-binding Rossmann-like Domain"/>
    <property type="match status" value="1"/>
</dbReference>